<reference evidence="1" key="1">
    <citation type="submission" date="2021-06" db="EMBL/GenBank/DDBJ databases">
        <authorList>
            <person name="Kallberg Y."/>
            <person name="Tangrot J."/>
            <person name="Rosling A."/>
        </authorList>
    </citation>
    <scope>NUCLEOTIDE SEQUENCE</scope>
    <source>
        <strain evidence="1">IA702</strain>
    </source>
</reference>
<keyword evidence="2" id="KW-1185">Reference proteome</keyword>
<protein>
    <submittedName>
        <fullName evidence="1">3348_t:CDS:1</fullName>
    </submittedName>
</protein>
<dbReference type="AlphaFoldDB" id="A0A9N9AWR8"/>
<evidence type="ECO:0000313" key="2">
    <source>
        <dbReference type="Proteomes" id="UP000789572"/>
    </source>
</evidence>
<dbReference type="EMBL" id="CAJVPJ010000622">
    <property type="protein sequence ID" value="CAG8543576.1"/>
    <property type="molecule type" value="Genomic_DNA"/>
</dbReference>
<gene>
    <name evidence="1" type="ORF">POCULU_LOCUS4659</name>
</gene>
<sequence>MLPKIKTWTEPVGRLAASLWAKVPTFNNTAPKVRANNLGQVSNIQHQLVAFQQSFKPHKSGQQVREDNKLFELIKKAFPIANSVNPLYKHAYIPIERLSLFQKHPGNTLLTSAVYMRHCSMRDAFRYSIRRNFTCGAKAINNAATVNGSLSQFYAKPFAALPNKLGTRWMEKQDMKDRIMQYEEFEKKATKSSVEASKKTASFDTFNLRNVVPFGTSVVKELPACEKANEDVESEFDDSLVVYQESFDDSPVLVTLTQIQMSIKLCQLDVESLVSESIDSMITIMNNPINNETRNIPLDSAFVRNLNDIFQTRYNHILNALTILRLLLGHGKFQVRIMNGELRVLFPVGMSRDEVEHMLRRLAIDIHSPTFVLVEEQVEQVVSTDVDGLSDILSRLESVMGSSFASENFNVFTISPPDFADSTSVDEYDEVELSSSRQTVLLNDGYHPSKPKGVSPVVDFLNELDHLTNNRSIRWPNKSFDVGKFSRY</sequence>
<dbReference type="OrthoDB" id="2363028at2759"/>
<accession>A0A9N9AWR8</accession>
<name>A0A9N9AWR8_9GLOM</name>
<comment type="caution">
    <text evidence="1">The sequence shown here is derived from an EMBL/GenBank/DDBJ whole genome shotgun (WGS) entry which is preliminary data.</text>
</comment>
<proteinExistence type="predicted"/>
<organism evidence="1 2">
    <name type="scientific">Paraglomus occultum</name>
    <dbReference type="NCBI Taxonomy" id="144539"/>
    <lineage>
        <taxon>Eukaryota</taxon>
        <taxon>Fungi</taxon>
        <taxon>Fungi incertae sedis</taxon>
        <taxon>Mucoromycota</taxon>
        <taxon>Glomeromycotina</taxon>
        <taxon>Glomeromycetes</taxon>
        <taxon>Paraglomerales</taxon>
        <taxon>Paraglomeraceae</taxon>
        <taxon>Paraglomus</taxon>
    </lineage>
</organism>
<evidence type="ECO:0000313" key="1">
    <source>
        <dbReference type="EMBL" id="CAG8543576.1"/>
    </source>
</evidence>
<dbReference type="Proteomes" id="UP000789572">
    <property type="component" value="Unassembled WGS sequence"/>
</dbReference>